<evidence type="ECO:0000313" key="2">
    <source>
        <dbReference type="Proteomes" id="UP001150603"/>
    </source>
</evidence>
<dbReference type="Proteomes" id="UP001150603">
    <property type="component" value="Unassembled WGS sequence"/>
</dbReference>
<sequence>MADRWLIQPRFGSAAAQQYWELDAALEQFESDVDELDVELDEILVNTPPPRDA</sequence>
<comment type="caution">
    <text evidence="1">The sequence shown here is derived from an EMBL/GenBank/DDBJ whole genome shotgun (WGS) entry which is preliminary data.</text>
</comment>
<dbReference type="EMBL" id="JANBPW010001220">
    <property type="protein sequence ID" value="KAJ1945536.1"/>
    <property type="molecule type" value="Genomic_DNA"/>
</dbReference>
<gene>
    <name evidence="1" type="ORF">FBU59_002280</name>
</gene>
<keyword evidence="2" id="KW-1185">Reference proteome</keyword>
<evidence type="ECO:0000313" key="1">
    <source>
        <dbReference type="EMBL" id="KAJ1945536.1"/>
    </source>
</evidence>
<accession>A0ACC1JBP6</accession>
<protein>
    <submittedName>
        <fullName evidence="1">Uncharacterized protein</fullName>
    </submittedName>
</protein>
<reference evidence="1" key="1">
    <citation type="submission" date="2022-07" db="EMBL/GenBank/DDBJ databases">
        <title>Phylogenomic reconstructions and comparative analyses of Kickxellomycotina fungi.</title>
        <authorList>
            <person name="Reynolds N.K."/>
            <person name="Stajich J.E."/>
            <person name="Barry K."/>
            <person name="Grigoriev I.V."/>
            <person name="Crous P."/>
            <person name="Smith M.E."/>
        </authorList>
    </citation>
    <scope>NUCLEOTIDE SEQUENCE</scope>
    <source>
        <strain evidence="1">NRRL 5244</strain>
    </source>
</reference>
<proteinExistence type="predicted"/>
<name>A0ACC1JBP6_9FUNG</name>
<organism evidence="1 2">
    <name type="scientific">Linderina macrospora</name>
    <dbReference type="NCBI Taxonomy" id="4868"/>
    <lineage>
        <taxon>Eukaryota</taxon>
        <taxon>Fungi</taxon>
        <taxon>Fungi incertae sedis</taxon>
        <taxon>Zoopagomycota</taxon>
        <taxon>Kickxellomycotina</taxon>
        <taxon>Kickxellomycetes</taxon>
        <taxon>Kickxellales</taxon>
        <taxon>Kickxellaceae</taxon>
        <taxon>Linderina</taxon>
    </lineage>
</organism>